<evidence type="ECO:0000256" key="5">
    <source>
        <dbReference type="ARBA" id="ARBA00023136"/>
    </source>
</evidence>
<evidence type="ECO:0000256" key="4">
    <source>
        <dbReference type="ARBA" id="ARBA00022989"/>
    </source>
</evidence>
<keyword evidence="4 7" id="KW-1133">Transmembrane helix</keyword>
<organism evidence="9 10">
    <name type="scientific">Fistulifera solaris</name>
    <name type="common">Oleaginous diatom</name>
    <dbReference type="NCBI Taxonomy" id="1519565"/>
    <lineage>
        <taxon>Eukaryota</taxon>
        <taxon>Sar</taxon>
        <taxon>Stramenopiles</taxon>
        <taxon>Ochrophyta</taxon>
        <taxon>Bacillariophyta</taxon>
        <taxon>Bacillariophyceae</taxon>
        <taxon>Bacillariophycidae</taxon>
        <taxon>Naviculales</taxon>
        <taxon>Naviculaceae</taxon>
        <taxon>Fistulifera</taxon>
    </lineage>
</organism>
<dbReference type="GO" id="GO:0019706">
    <property type="term" value="F:protein-cysteine S-palmitoyltransferase activity"/>
    <property type="evidence" value="ECO:0007669"/>
    <property type="project" value="UniProtKB-EC"/>
</dbReference>
<protein>
    <recommendedName>
        <fullName evidence="7">Palmitoyltransferase</fullName>
        <ecNumber evidence="7">2.3.1.225</ecNumber>
    </recommendedName>
</protein>
<name>A0A1Z5JIK1_FISSO</name>
<dbReference type="GO" id="GO:0006612">
    <property type="term" value="P:protein targeting to membrane"/>
    <property type="evidence" value="ECO:0007669"/>
    <property type="project" value="TreeGrafter"/>
</dbReference>
<dbReference type="AlphaFoldDB" id="A0A1Z5JIK1"/>
<evidence type="ECO:0000256" key="7">
    <source>
        <dbReference type="RuleBase" id="RU079119"/>
    </source>
</evidence>
<dbReference type="EMBL" id="BDSP01000070">
    <property type="protein sequence ID" value="GAX13591.1"/>
    <property type="molecule type" value="Genomic_DNA"/>
</dbReference>
<evidence type="ECO:0000256" key="3">
    <source>
        <dbReference type="ARBA" id="ARBA00022692"/>
    </source>
</evidence>
<keyword evidence="2 7" id="KW-0808">Transferase</keyword>
<keyword evidence="5 7" id="KW-0472">Membrane</keyword>
<dbReference type="GO" id="GO:0016020">
    <property type="term" value="C:membrane"/>
    <property type="evidence" value="ECO:0007669"/>
    <property type="project" value="UniProtKB-SubCell"/>
</dbReference>
<gene>
    <name evidence="9" type="ORF">FisN_3Lh161</name>
</gene>
<dbReference type="InParanoid" id="A0A1Z5JIK1"/>
<comment type="catalytic activity">
    <reaction evidence="7">
        <text>L-cysteinyl-[protein] + hexadecanoyl-CoA = S-hexadecanoyl-L-cysteinyl-[protein] + CoA</text>
        <dbReference type="Rhea" id="RHEA:36683"/>
        <dbReference type="Rhea" id="RHEA-COMP:10131"/>
        <dbReference type="Rhea" id="RHEA-COMP:11032"/>
        <dbReference type="ChEBI" id="CHEBI:29950"/>
        <dbReference type="ChEBI" id="CHEBI:57287"/>
        <dbReference type="ChEBI" id="CHEBI:57379"/>
        <dbReference type="ChEBI" id="CHEBI:74151"/>
        <dbReference type="EC" id="2.3.1.225"/>
    </reaction>
</comment>
<comment type="similarity">
    <text evidence="7">Belongs to the DHHC palmitoyltransferase family.</text>
</comment>
<proteinExistence type="inferred from homology"/>
<feature type="domain" description="Palmitoyltransferase DHHC" evidence="8">
    <location>
        <begin position="211"/>
        <end position="267"/>
    </location>
</feature>
<dbReference type="EC" id="2.3.1.225" evidence="7"/>
<dbReference type="OrthoDB" id="36806at2759"/>
<evidence type="ECO:0000313" key="10">
    <source>
        <dbReference type="Proteomes" id="UP000198406"/>
    </source>
</evidence>
<evidence type="ECO:0000313" key="9">
    <source>
        <dbReference type="EMBL" id="GAX13591.1"/>
    </source>
</evidence>
<evidence type="ECO:0000259" key="8">
    <source>
        <dbReference type="Pfam" id="PF01529"/>
    </source>
</evidence>
<dbReference type="InterPro" id="IPR039859">
    <property type="entry name" value="PFA4/ZDH16/20/ERF2-like"/>
</dbReference>
<dbReference type="PANTHER" id="PTHR22883">
    <property type="entry name" value="ZINC FINGER DHHC DOMAIN CONTAINING PROTEIN"/>
    <property type="match status" value="1"/>
</dbReference>
<dbReference type="InterPro" id="IPR001594">
    <property type="entry name" value="Palmitoyltrfase_DHHC"/>
</dbReference>
<accession>A0A1Z5JIK1</accession>
<comment type="subcellular location">
    <subcellularLocation>
        <location evidence="1">Membrane</location>
        <topology evidence="1">Multi-pass membrane protein</topology>
    </subcellularLocation>
</comment>
<feature type="transmembrane region" description="Helical" evidence="7">
    <location>
        <begin position="159"/>
        <end position="179"/>
    </location>
</feature>
<reference evidence="9 10" key="1">
    <citation type="journal article" date="2015" name="Plant Cell">
        <title>Oil accumulation by the oleaginous diatom Fistulifera solaris as revealed by the genome and transcriptome.</title>
        <authorList>
            <person name="Tanaka T."/>
            <person name="Maeda Y."/>
            <person name="Veluchamy A."/>
            <person name="Tanaka M."/>
            <person name="Abida H."/>
            <person name="Marechal E."/>
            <person name="Bowler C."/>
            <person name="Muto M."/>
            <person name="Sunaga Y."/>
            <person name="Tanaka M."/>
            <person name="Yoshino T."/>
            <person name="Taniguchi T."/>
            <person name="Fukuda Y."/>
            <person name="Nemoto M."/>
            <person name="Matsumoto M."/>
            <person name="Wong P.S."/>
            <person name="Aburatani S."/>
            <person name="Fujibuchi W."/>
        </authorList>
    </citation>
    <scope>NUCLEOTIDE SEQUENCE [LARGE SCALE GENOMIC DNA]</scope>
    <source>
        <strain evidence="9 10">JPCC DA0580</strain>
    </source>
</reference>
<keyword evidence="6 7" id="KW-0012">Acyltransferase</keyword>
<sequence length="271" mass="30449">MISTNSDQIINEWNRVVAGIEEGSEVASLDESIQENDEIARHWRASPFAVGKSKITWADEDVGCTTCCRSCFTGKKSVVLQFSGLICGKLPVGRVGNLIVLKQSTEAVLDDEQQKIGERPRLQCVLGPYWPMMAFITIPGLVLFSFSTCYMHQLWNNTWQFVILLLVNLIAIVSLLMTACSDPGVLYRHTELPPGHTTESTNWIWSDQALTYRPPDARFDPETGVVVADFDHTCPWTGTAIGENNILWFRFFVPFAFISLITNMVILVWPD</sequence>
<evidence type="ECO:0000256" key="2">
    <source>
        <dbReference type="ARBA" id="ARBA00022679"/>
    </source>
</evidence>
<keyword evidence="10" id="KW-1185">Reference proteome</keyword>
<comment type="caution">
    <text evidence="9">The sequence shown here is derived from an EMBL/GenBank/DDBJ whole genome shotgun (WGS) entry which is preliminary data.</text>
</comment>
<evidence type="ECO:0000256" key="6">
    <source>
        <dbReference type="ARBA" id="ARBA00023315"/>
    </source>
</evidence>
<dbReference type="PROSITE" id="PS50216">
    <property type="entry name" value="DHHC"/>
    <property type="match status" value="1"/>
</dbReference>
<feature type="transmembrane region" description="Helical" evidence="7">
    <location>
        <begin position="129"/>
        <end position="153"/>
    </location>
</feature>
<comment type="domain">
    <text evidence="7">The DHHC domain is required for palmitoyltransferase activity.</text>
</comment>
<dbReference type="GO" id="GO:0005794">
    <property type="term" value="C:Golgi apparatus"/>
    <property type="evidence" value="ECO:0007669"/>
    <property type="project" value="TreeGrafter"/>
</dbReference>
<feature type="transmembrane region" description="Helical" evidence="7">
    <location>
        <begin position="247"/>
        <end position="269"/>
    </location>
</feature>
<evidence type="ECO:0000256" key="1">
    <source>
        <dbReference type="ARBA" id="ARBA00004141"/>
    </source>
</evidence>
<dbReference type="Pfam" id="PF01529">
    <property type="entry name" value="DHHC"/>
    <property type="match status" value="1"/>
</dbReference>
<keyword evidence="3 7" id="KW-0812">Transmembrane</keyword>
<dbReference type="GO" id="GO:0005783">
    <property type="term" value="C:endoplasmic reticulum"/>
    <property type="evidence" value="ECO:0007669"/>
    <property type="project" value="TreeGrafter"/>
</dbReference>
<dbReference type="Proteomes" id="UP000198406">
    <property type="component" value="Unassembled WGS sequence"/>
</dbReference>